<evidence type="ECO:0000313" key="3">
    <source>
        <dbReference type="Proteomes" id="UP000265520"/>
    </source>
</evidence>
<dbReference type="EMBL" id="LXQA010399924">
    <property type="protein sequence ID" value="MCI49359.1"/>
    <property type="molecule type" value="Genomic_DNA"/>
</dbReference>
<evidence type="ECO:0000256" key="1">
    <source>
        <dbReference type="SAM" id="MobiDB-lite"/>
    </source>
</evidence>
<accession>A0A392SL17</accession>
<feature type="compositionally biased region" description="Basic and acidic residues" evidence="1">
    <location>
        <begin position="17"/>
        <end position="44"/>
    </location>
</feature>
<protein>
    <submittedName>
        <fullName evidence="2">Uncharacterized protein</fullName>
    </submittedName>
</protein>
<comment type="caution">
    <text evidence="2">The sequence shown here is derived from an EMBL/GenBank/DDBJ whole genome shotgun (WGS) entry which is preliminary data.</text>
</comment>
<reference evidence="2 3" key="1">
    <citation type="journal article" date="2018" name="Front. Plant Sci.">
        <title>Red Clover (Trifolium pratense) and Zigzag Clover (T. medium) - A Picture of Genomic Similarities and Differences.</title>
        <authorList>
            <person name="Dluhosova J."/>
            <person name="Istvanek J."/>
            <person name="Nedelnik J."/>
            <person name="Repkova J."/>
        </authorList>
    </citation>
    <scope>NUCLEOTIDE SEQUENCE [LARGE SCALE GENOMIC DNA]</scope>
    <source>
        <strain evidence="3">cv. 10/8</strain>
        <tissue evidence="2">Leaf</tissue>
    </source>
</reference>
<proteinExistence type="predicted"/>
<organism evidence="2 3">
    <name type="scientific">Trifolium medium</name>
    <dbReference type="NCBI Taxonomy" id="97028"/>
    <lineage>
        <taxon>Eukaryota</taxon>
        <taxon>Viridiplantae</taxon>
        <taxon>Streptophyta</taxon>
        <taxon>Embryophyta</taxon>
        <taxon>Tracheophyta</taxon>
        <taxon>Spermatophyta</taxon>
        <taxon>Magnoliopsida</taxon>
        <taxon>eudicotyledons</taxon>
        <taxon>Gunneridae</taxon>
        <taxon>Pentapetalae</taxon>
        <taxon>rosids</taxon>
        <taxon>fabids</taxon>
        <taxon>Fabales</taxon>
        <taxon>Fabaceae</taxon>
        <taxon>Papilionoideae</taxon>
        <taxon>50 kb inversion clade</taxon>
        <taxon>NPAAA clade</taxon>
        <taxon>Hologalegina</taxon>
        <taxon>IRL clade</taxon>
        <taxon>Trifolieae</taxon>
        <taxon>Trifolium</taxon>
    </lineage>
</organism>
<dbReference type="Proteomes" id="UP000265520">
    <property type="component" value="Unassembled WGS sequence"/>
</dbReference>
<feature type="region of interest" description="Disordered" evidence="1">
    <location>
        <begin position="1"/>
        <end position="85"/>
    </location>
</feature>
<sequence length="85" mass="9938">ASNTNTNTVRTHRRRRTNEPTKTEDGSKGERRSIKNGDRGRETTEQSYENPKPPKPTGKRLTLRRRPPQNITNRTENNSPRRNRD</sequence>
<name>A0A392SL17_9FABA</name>
<evidence type="ECO:0000313" key="2">
    <source>
        <dbReference type="EMBL" id="MCI49359.1"/>
    </source>
</evidence>
<dbReference type="AlphaFoldDB" id="A0A392SL17"/>
<feature type="non-terminal residue" evidence="2">
    <location>
        <position position="1"/>
    </location>
</feature>
<feature type="compositionally biased region" description="Basic residues" evidence="1">
    <location>
        <begin position="57"/>
        <end position="67"/>
    </location>
</feature>
<feature type="compositionally biased region" description="Polar residues" evidence="1">
    <location>
        <begin position="69"/>
        <end position="85"/>
    </location>
</feature>
<keyword evidence="3" id="KW-1185">Reference proteome</keyword>